<evidence type="ECO:0000313" key="2">
    <source>
        <dbReference type="Proteomes" id="UP000320390"/>
    </source>
</evidence>
<dbReference type="AlphaFoldDB" id="A0A518ET34"/>
<sequence length="54" mass="5982">MSPEARLAEVAEILVRGYRRLELVRQNGLDDVGQDERACGRTVVDAVPNSKRTA</sequence>
<proteinExistence type="predicted"/>
<name>A0A518ET34_9BACT</name>
<keyword evidence="2" id="KW-1185">Reference proteome</keyword>
<evidence type="ECO:0000313" key="1">
    <source>
        <dbReference type="EMBL" id="QDV07254.1"/>
    </source>
</evidence>
<dbReference type="EMBL" id="CP036434">
    <property type="protein sequence ID" value="QDV07254.1"/>
    <property type="molecule type" value="Genomic_DNA"/>
</dbReference>
<dbReference type="Proteomes" id="UP000320390">
    <property type="component" value="Chromosome"/>
</dbReference>
<reference evidence="1 2" key="1">
    <citation type="submission" date="2019-02" db="EMBL/GenBank/DDBJ databases">
        <title>Deep-cultivation of Planctomycetes and their phenomic and genomic characterization uncovers novel biology.</title>
        <authorList>
            <person name="Wiegand S."/>
            <person name="Jogler M."/>
            <person name="Boedeker C."/>
            <person name="Pinto D."/>
            <person name="Vollmers J."/>
            <person name="Rivas-Marin E."/>
            <person name="Kohn T."/>
            <person name="Peeters S.H."/>
            <person name="Heuer A."/>
            <person name="Rast P."/>
            <person name="Oberbeckmann S."/>
            <person name="Bunk B."/>
            <person name="Jeske O."/>
            <person name="Meyerdierks A."/>
            <person name="Storesund J.E."/>
            <person name="Kallscheuer N."/>
            <person name="Luecker S."/>
            <person name="Lage O.M."/>
            <person name="Pohl T."/>
            <person name="Merkel B.J."/>
            <person name="Hornburger P."/>
            <person name="Mueller R.-W."/>
            <person name="Bruemmer F."/>
            <person name="Labrenz M."/>
            <person name="Spormann A.M."/>
            <person name="Op den Camp H."/>
            <person name="Overmann J."/>
            <person name="Amann R."/>
            <person name="Jetten M.S.M."/>
            <person name="Mascher T."/>
            <person name="Medema M.H."/>
            <person name="Devos D.P."/>
            <person name="Kaster A.-K."/>
            <person name="Ovreas L."/>
            <person name="Rohde M."/>
            <person name="Galperin M.Y."/>
            <person name="Jogler C."/>
        </authorList>
    </citation>
    <scope>NUCLEOTIDE SEQUENCE [LARGE SCALE GENOMIC DNA]</scope>
    <source>
        <strain evidence="1 2">Poly30</strain>
    </source>
</reference>
<gene>
    <name evidence="1" type="ORF">Poly30_27730</name>
</gene>
<protein>
    <submittedName>
        <fullName evidence="1">Uncharacterized protein</fullName>
    </submittedName>
</protein>
<organism evidence="1 2">
    <name type="scientific">Saltatorellus ferox</name>
    <dbReference type="NCBI Taxonomy" id="2528018"/>
    <lineage>
        <taxon>Bacteria</taxon>
        <taxon>Pseudomonadati</taxon>
        <taxon>Planctomycetota</taxon>
        <taxon>Planctomycetia</taxon>
        <taxon>Planctomycetia incertae sedis</taxon>
        <taxon>Saltatorellus</taxon>
    </lineage>
</organism>
<accession>A0A518ET34</accession>